<reference evidence="6 7" key="1">
    <citation type="journal article" date="2010" name="Nature">
        <title>Genome sequencing and analysis of the model grass Brachypodium distachyon.</title>
        <authorList>
            <consortium name="International Brachypodium Initiative"/>
        </authorList>
    </citation>
    <scope>NUCLEOTIDE SEQUENCE [LARGE SCALE GENOMIC DNA]</scope>
    <source>
        <strain evidence="6 7">Bd21</strain>
    </source>
</reference>
<protein>
    <submittedName>
        <fullName evidence="6 7">Uncharacterized protein</fullName>
    </submittedName>
</protein>
<dbReference type="GeneID" id="100840946"/>
<dbReference type="AlphaFoldDB" id="A0A0Q3LVN8"/>
<dbReference type="InterPro" id="IPR045238">
    <property type="entry name" value="Tim23-like"/>
</dbReference>
<dbReference type="PANTHER" id="PTHR15371">
    <property type="entry name" value="TIM23"/>
    <property type="match status" value="1"/>
</dbReference>
<evidence type="ECO:0000313" key="7">
    <source>
        <dbReference type="EnsemblPlants" id="KQJ96365"/>
    </source>
</evidence>
<evidence type="ECO:0000313" key="6">
    <source>
        <dbReference type="EMBL" id="KQJ96365.1"/>
    </source>
</evidence>
<evidence type="ECO:0000256" key="4">
    <source>
        <dbReference type="ARBA" id="ARBA00023136"/>
    </source>
</evidence>
<reference evidence="6" key="2">
    <citation type="submission" date="2017-06" db="EMBL/GenBank/DDBJ databases">
        <title>WGS assembly of Brachypodium distachyon.</title>
        <authorList>
            <consortium name="The International Brachypodium Initiative"/>
            <person name="Lucas S."/>
            <person name="Harmon-Smith M."/>
            <person name="Lail K."/>
            <person name="Tice H."/>
            <person name="Grimwood J."/>
            <person name="Bruce D."/>
            <person name="Barry K."/>
            <person name="Shu S."/>
            <person name="Lindquist E."/>
            <person name="Wang M."/>
            <person name="Pitluck S."/>
            <person name="Vogel J.P."/>
            <person name="Garvin D.F."/>
            <person name="Mockler T.C."/>
            <person name="Schmutz J."/>
            <person name="Rokhsar D."/>
            <person name="Bevan M.W."/>
        </authorList>
    </citation>
    <scope>NUCLEOTIDE SEQUENCE</scope>
    <source>
        <strain evidence="6">Bd21</strain>
    </source>
</reference>
<dbReference type="Proteomes" id="UP000008810">
    <property type="component" value="Chromosome 3"/>
</dbReference>
<accession>A0A0Q3LVN8</accession>
<evidence type="ECO:0000256" key="5">
    <source>
        <dbReference type="SAM" id="MobiDB-lite"/>
    </source>
</evidence>
<dbReference type="STRING" id="15368.A0A0Q3LVN8"/>
<organism evidence="6">
    <name type="scientific">Brachypodium distachyon</name>
    <name type="common">Purple false brome</name>
    <name type="synonym">Trachynia distachya</name>
    <dbReference type="NCBI Taxonomy" id="15368"/>
    <lineage>
        <taxon>Eukaryota</taxon>
        <taxon>Viridiplantae</taxon>
        <taxon>Streptophyta</taxon>
        <taxon>Embryophyta</taxon>
        <taxon>Tracheophyta</taxon>
        <taxon>Spermatophyta</taxon>
        <taxon>Magnoliopsida</taxon>
        <taxon>Liliopsida</taxon>
        <taxon>Poales</taxon>
        <taxon>Poaceae</taxon>
        <taxon>BOP clade</taxon>
        <taxon>Pooideae</taxon>
        <taxon>Stipodae</taxon>
        <taxon>Brachypodieae</taxon>
        <taxon>Brachypodium</taxon>
    </lineage>
</organism>
<sequence>MARGPPPILALALHPPTQLGRDATVDVRHQPPERLSSSRRAMKGYRHPPELAEPCRWATFRRSSRSKTGTVAVVYVGMDCGLQRIRGCSDWKNALIGGVVSGALICTASNNHRDKIVKDAITRGAISGRIHQLPHLPM</sequence>
<feature type="region of interest" description="Disordered" evidence="5">
    <location>
        <begin position="27"/>
        <end position="46"/>
    </location>
</feature>
<dbReference type="KEGG" id="bdi:100840946"/>
<dbReference type="GO" id="GO:0045037">
    <property type="term" value="P:protein import into chloroplast stroma"/>
    <property type="evidence" value="ECO:0000318"/>
    <property type="project" value="GO_Central"/>
</dbReference>
<dbReference type="PANTHER" id="PTHR15371:SF2">
    <property type="entry name" value="OUTER ENVELOPE PORE PROTEIN 16-1, CHLOROPLASTIC"/>
    <property type="match status" value="1"/>
</dbReference>
<dbReference type="Gramene" id="KQJ96365">
    <property type="protein sequence ID" value="KQJ96365"/>
    <property type="gene ID" value="BRADI_3g22682v3"/>
</dbReference>
<dbReference type="Pfam" id="PF02466">
    <property type="entry name" value="Tim17"/>
    <property type="match status" value="1"/>
</dbReference>
<evidence type="ECO:0000256" key="1">
    <source>
        <dbReference type="ARBA" id="ARBA00004141"/>
    </source>
</evidence>
<evidence type="ECO:0000256" key="3">
    <source>
        <dbReference type="ARBA" id="ARBA00022989"/>
    </source>
</evidence>
<dbReference type="EMBL" id="CM000882">
    <property type="protein sequence ID" value="KQJ96365.1"/>
    <property type="molecule type" value="Genomic_DNA"/>
</dbReference>
<dbReference type="OrthoDB" id="75343at2759"/>
<keyword evidence="3" id="KW-1133">Transmembrane helix</keyword>
<evidence type="ECO:0000256" key="2">
    <source>
        <dbReference type="ARBA" id="ARBA00022692"/>
    </source>
</evidence>
<name>A0A0Q3LVN8_BRADI</name>
<keyword evidence="4" id="KW-0472">Membrane</keyword>
<keyword evidence="2" id="KW-0812">Transmembrane</keyword>
<evidence type="ECO:0000313" key="8">
    <source>
        <dbReference type="Proteomes" id="UP000008810"/>
    </source>
</evidence>
<dbReference type="EnsemblPlants" id="KQJ96365">
    <property type="protein sequence ID" value="KQJ96365"/>
    <property type="gene ID" value="BRADI_3g22682v3"/>
</dbReference>
<gene>
    <name evidence="7" type="primary">LOC100840946</name>
    <name evidence="6" type="ORF">BRADI_3g22682v3</name>
</gene>
<reference evidence="7" key="3">
    <citation type="submission" date="2018-08" db="UniProtKB">
        <authorList>
            <consortium name="EnsemblPlants"/>
        </authorList>
    </citation>
    <scope>IDENTIFICATION</scope>
    <source>
        <strain evidence="7">cv. Bd21</strain>
    </source>
</reference>
<dbReference type="GO" id="GO:0015171">
    <property type="term" value="F:amino acid transmembrane transporter activity"/>
    <property type="evidence" value="ECO:0000318"/>
    <property type="project" value="GO_Central"/>
</dbReference>
<dbReference type="GO" id="GO:0009707">
    <property type="term" value="C:chloroplast outer membrane"/>
    <property type="evidence" value="ECO:0000318"/>
    <property type="project" value="GO_Central"/>
</dbReference>
<dbReference type="ExpressionAtlas" id="A0A0Q3LVN8">
    <property type="expression patterns" value="baseline"/>
</dbReference>
<proteinExistence type="predicted"/>
<comment type="subcellular location">
    <subcellularLocation>
        <location evidence="1">Membrane</location>
        <topology evidence="1">Multi-pass membrane protein</topology>
    </subcellularLocation>
</comment>
<keyword evidence="8" id="KW-1185">Reference proteome</keyword>
<dbReference type="RefSeq" id="XP_010234651.2">
    <property type="nucleotide sequence ID" value="XM_010236349.3"/>
</dbReference>